<proteinExistence type="predicted"/>
<sequence length="219" mass="23309">MHWRGSAKAPYWRWYPERNRRRKLRVERNRSVAVTGDRTMSLIRKLAIAAVLAMAPLPVVAADAITYETSAPSSAIPVADAGFDWNGFYGGVYGAGQFSAGRGNQYGLGIDLGVNAQFDFYLVGAEVAVQGLAGGEGESSYGQVLAKGGVLVADDLALYATAGYGIDLGVPDQSNWLLGAGVEMAITDNVSLRAQFLHGFEAEGSNPTNQVTIGANYHF</sequence>
<evidence type="ECO:0000313" key="1">
    <source>
        <dbReference type="EMBL" id="QEE20691.1"/>
    </source>
</evidence>
<dbReference type="InterPro" id="IPR011250">
    <property type="entry name" value="OMP/PagP_B-barrel"/>
</dbReference>
<dbReference type="SUPFAM" id="SSF56925">
    <property type="entry name" value="OMPA-like"/>
    <property type="match status" value="1"/>
</dbReference>
<dbReference type="Gene3D" id="2.40.160.20">
    <property type="match status" value="1"/>
</dbReference>
<name>A0A5B9DMR7_9HYPH</name>
<dbReference type="AlphaFoldDB" id="A0A5B9DMR7"/>
<dbReference type="EMBL" id="CP041690">
    <property type="protein sequence ID" value="QEE20691.1"/>
    <property type="molecule type" value="Genomic_DNA"/>
</dbReference>
<reference evidence="1 2" key="1">
    <citation type="journal article" date="2015" name="Int. J. Syst. Evol. Microbiol.">
        <title>Youhaiella tibetensis gen. nov., sp. nov., isolated from subsurface sediment.</title>
        <authorList>
            <person name="Wang Y.X."/>
            <person name="Huang F.Q."/>
            <person name="Nogi Y."/>
            <person name="Pang S.J."/>
            <person name="Wang P.K."/>
            <person name="Lv J."/>
        </authorList>
    </citation>
    <scope>NUCLEOTIDE SEQUENCE [LARGE SCALE GENOMIC DNA]</scope>
    <source>
        <strain evidence="2">fig4</strain>
    </source>
</reference>
<dbReference type="Proteomes" id="UP000321062">
    <property type="component" value="Chromosome"/>
</dbReference>
<evidence type="ECO:0000313" key="2">
    <source>
        <dbReference type="Proteomes" id="UP000321062"/>
    </source>
</evidence>
<keyword evidence="2" id="KW-1185">Reference proteome</keyword>
<dbReference type="KEGG" id="yti:FNA67_11135"/>
<organism evidence="1 2">
    <name type="scientific">Paradevosia tibetensis</name>
    <dbReference type="NCBI Taxonomy" id="1447062"/>
    <lineage>
        <taxon>Bacteria</taxon>
        <taxon>Pseudomonadati</taxon>
        <taxon>Pseudomonadota</taxon>
        <taxon>Alphaproteobacteria</taxon>
        <taxon>Hyphomicrobiales</taxon>
        <taxon>Devosiaceae</taxon>
        <taxon>Paradevosia</taxon>
    </lineage>
</organism>
<dbReference type="OrthoDB" id="7960449at2"/>
<protein>
    <submittedName>
        <fullName evidence="1">Porin family protein</fullName>
    </submittedName>
</protein>
<accession>A0A5B9DMR7</accession>
<gene>
    <name evidence="1" type="ORF">FNA67_11135</name>
</gene>